<keyword evidence="6" id="KW-0813">Transport</keyword>
<dbReference type="InterPro" id="IPR051784">
    <property type="entry name" value="Nod_factor_ABC_transporter"/>
</dbReference>
<feature type="transmembrane region" description="Helical" evidence="6">
    <location>
        <begin position="151"/>
        <end position="173"/>
    </location>
</feature>
<evidence type="ECO:0000256" key="1">
    <source>
        <dbReference type="ARBA" id="ARBA00004141"/>
    </source>
</evidence>
<keyword evidence="6" id="KW-1003">Cell membrane</keyword>
<evidence type="ECO:0000313" key="9">
    <source>
        <dbReference type="Proteomes" id="UP001595912"/>
    </source>
</evidence>
<feature type="domain" description="ABC transmembrane type-2" evidence="7">
    <location>
        <begin position="36"/>
        <end position="263"/>
    </location>
</feature>
<keyword evidence="3 6" id="KW-1133">Transmembrane helix</keyword>
<comment type="caution">
    <text evidence="6">Lacks conserved residue(s) required for the propagation of feature annotation.</text>
</comment>
<evidence type="ECO:0000256" key="3">
    <source>
        <dbReference type="ARBA" id="ARBA00022989"/>
    </source>
</evidence>
<feature type="transmembrane region" description="Helical" evidence="6">
    <location>
        <begin position="126"/>
        <end position="145"/>
    </location>
</feature>
<sequence>MTDLPVPQPPTVTPLLALRDFTGVAKRNLLRSVRTPQMILYLVQPVMMLILFRYMFGGAIKVSGTTYVNFVVPAIFVLAGLIGAMTSAIGIADDLKSGMIDRFRSMPMARSAFLAGRSLTDLVKSIITLAVLVGLGVAVGFRFHAGVGPVLLGLLLVLAFGYAFSWMMAAIGLSSKDPESAQNAATGPVFLLLFASNAIVPAETLPGWLQGFARNQPLGVTTSAVRALFEGHDAAGYVWPSLGWSAGITVVFFAISLTLYQKATSH</sequence>
<evidence type="ECO:0000256" key="6">
    <source>
        <dbReference type="RuleBase" id="RU361157"/>
    </source>
</evidence>
<feature type="transmembrane region" description="Helical" evidence="6">
    <location>
        <begin position="38"/>
        <end position="56"/>
    </location>
</feature>
<feature type="transmembrane region" description="Helical" evidence="6">
    <location>
        <begin position="237"/>
        <end position="260"/>
    </location>
</feature>
<keyword evidence="4 6" id="KW-0472">Membrane</keyword>
<dbReference type="PANTHER" id="PTHR43229">
    <property type="entry name" value="NODULATION PROTEIN J"/>
    <property type="match status" value="1"/>
</dbReference>
<evidence type="ECO:0000259" key="7">
    <source>
        <dbReference type="PROSITE" id="PS51012"/>
    </source>
</evidence>
<dbReference type="InterPro" id="IPR000412">
    <property type="entry name" value="ABC_2_transport"/>
</dbReference>
<evidence type="ECO:0000256" key="2">
    <source>
        <dbReference type="ARBA" id="ARBA00022692"/>
    </source>
</evidence>
<protein>
    <recommendedName>
        <fullName evidence="6">Transport permease protein</fullName>
    </recommendedName>
</protein>
<dbReference type="RefSeq" id="WP_380112448.1">
    <property type="nucleotide sequence ID" value="NZ_JBHSIU010000001.1"/>
</dbReference>
<dbReference type="Pfam" id="PF01061">
    <property type="entry name" value="ABC2_membrane"/>
    <property type="match status" value="1"/>
</dbReference>
<feature type="transmembrane region" description="Helical" evidence="6">
    <location>
        <begin position="68"/>
        <end position="92"/>
    </location>
</feature>
<organism evidence="8 9">
    <name type="scientific">Dactylosporangium cerinum</name>
    <dbReference type="NCBI Taxonomy" id="1434730"/>
    <lineage>
        <taxon>Bacteria</taxon>
        <taxon>Bacillati</taxon>
        <taxon>Actinomycetota</taxon>
        <taxon>Actinomycetes</taxon>
        <taxon>Micromonosporales</taxon>
        <taxon>Micromonosporaceae</taxon>
        <taxon>Dactylosporangium</taxon>
    </lineage>
</organism>
<dbReference type="InterPro" id="IPR047817">
    <property type="entry name" value="ABC2_TM_bact-type"/>
</dbReference>
<keyword evidence="9" id="KW-1185">Reference proteome</keyword>
<dbReference type="InterPro" id="IPR013525">
    <property type="entry name" value="ABC2_TM"/>
</dbReference>
<accession>A0ABV9VLL4</accession>
<keyword evidence="2 6" id="KW-0812">Transmembrane</keyword>
<comment type="similarity">
    <text evidence="6">Belongs to the ABC-2 integral membrane protein family.</text>
</comment>
<gene>
    <name evidence="8" type="ORF">ACFPIJ_00235</name>
</gene>
<dbReference type="Proteomes" id="UP001595912">
    <property type="component" value="Unassembled WGS sequence"/>
</dbReference>
<dbReference type="PANTHER" id="PTHR43229:SF2">
    <property type="entry name" value="NODULATION PROTEIN J"/>
    <property type="match status" value="1"/>
</dbReference>
<proteinExistence type="inferred from homology"/>
<keyword evidence="5" id="KW-0046">Antibiotic resistance</keyword>
<name>A0ABV9VLL4_9ACTN</name>
<reference evidence="9" key="1">
    <citation type="journal article" date="2019" name="Int. J. Syst. Evol. Microbiol.">
        <title>The Global Catalogue of Microorganisms (GCM) 10K type strain sequencing project: providing services to taxonomists for standard genome sequencing and annotation.</title>
        <authorList>
            <consortium name="The Broad Institute Genomics Platform"/>
            <consortium name="The Broad Institute Genome Sequencing Center for Infectious Disease"/>
            <person name="Wu L."/>
            <person name="Ma J."/>
        </authorList>
    </citation>
    <scope>NUCLEOTIDE SEQUENCE [LARGE SCALE GENOMIC DNA]</scope>
    <source>
        <strain evidence="9">CGMCC 4.7152</strain>
    </source>
</reference>
<dbReference type="PROSITE" id="PS51012">
    <property type="entry name" value="ABC_TM2"/>
    <property type="match status" value="1"/>
</dbReference>
<dbReference type="PIRSF" id="PIRSF006648">
    <property type="entry name" value="DrrB"/>
    <property type="match status" value="1"/>
</dbReference>
<dbReference type="EMBL" id="JBHSIU010000001">
    <property type="protein sequence ID" value="MFC4996255.1"/>
    <property type="molecule type" value="Genomic_DNA"/>
</dbReference>
<evidence type="ECO:0000256" key="5">
    <source>
        <dbReference type="ARBA" id="ARBA00023251"/>
    </source>
</evidence>
<evidence type="ECO:0000313" key="8">
    <source>
        <dbReference type="EMBL" id="MFC4996255.1"/>
    </source>
</evidence>
<comment type="subcellular location">
    <subcellularLocation>
        <location evidence="6">Cell membrane</location>
        <topology evidence="6">Multi-pass membrane protein</topology>
    </subcellularLocation>
    <subcellularLocation>
        <location evidence="1">Membrane</location>
        <topology evidence="1">Multi-pass membrane protein</topology>
    </subcellularLocation>
</comment>
<comment type="caution">
    <text evidence="8">The sequence shown here is derived from an EMBL/GenBank/DDBJ whole genome shotgun (WGS) entry which is preliminary data.</text>
</comment>
<evidence type="ECO:0000256" key="4">
    <source>
        <dbReference type="ARBA" id="ARBA00023136"/>
    </source>
</evidence>